<dbReference type="PROSITE" id="PS00216">
    <property type="entry name" value="SUGAR_TRANSPORT_1"/>
    <property type="match status" value="1"/>
</dbReference>
<gene>
    <name evidence="10" type="primary">yhjE</name>
    <name evidence="10" type="ORF">MWH18_03150</name>
</gene>
<evidence type="ECO:0000259" key="9">
    <source>
        <dbReference type="PROSITE" id="PS50850"/>
    </source>
</evidence>
<dbReference type="EMBL" id="CP095407">
    <property type="protein sequence ID" value="USU95289.1"/>
    <property type="molecule type" value="Genomic_DNA"/>
</dbReference>
<sequence>MESTSATASPVVATNSKTRVLFASLVGTTIEFFDFYIYATAAVIIFPHLFFPASSGSAAVLQSLATFAIAFIARPIGAALFGHLGDRIGRKATLVAALLTMGISTVCIGLLPTYAQIGIVAPLLLAVCRLGQGLGLGGEWSGAVLLATENAPEGKRAWYGMFPQLGAPIGFILATGSFLLLSAVIPEQAFMQWGWRIPFIASAVLVIVGLYIRLKLHETPAFQKVLDKQKEVNIPFKEVLTKHTGKLILGTVAAICTFVVFYLTTVFALNWGTTKLGYARGEFLELQLFATLCFAAFIPLSAIFAEKFGRKTTSIGVCIAAAIFGLFFSSMLESGNTLIVFLFLCTGLAIMGLTYGPIGTVLSELFPTSVRYTGSALTFNLAGIFGASFAPLIATKLAETYGLYAVGYYLTAASLLSLVAFLLIRETKNDDVNNQI</sequence>
<keyword evidence="7 8" id="KW-0472">Membrane</keyword>
<feature type="transmembrane region" description="Helical" evidence="8">
    <location>
        <begin position="20"/>
        <end position="46"/>
    </location>
</feature>
<feature type="transmembrane region" description="Helical" evidence="8">
    <location>
        <begin position="338"/>
        <end position="362"/>
    </location>
</feature>
<feature type="transmembrane region" description="Helical" evidence="8">
    <location>
        <begin position="157"/>
        <end position="181"/>
    </location>
</feature>
<keyword evidence="6 8" id="KW-1133">Transmembrane helix</keyword>
<dbReference type="Gene3D" id="1.20.1250.20">
    <property type="entry name" value="MFS general substrate transporter like domains"/>
    <property type="match status" value="1"/>
</dbReference>
<feature type="transmembrane region" description="Helical" evidence="8">
    <location>
        <begin position="312"/>
        <end position="332"/>
    </location>
</feature>
<dbReference type="RefSeq" id="WP_126117477.1">
    <property type="nucleotide sequence ID" value="NZ_CP029610.1"/>
</dbReference>
<keyword evidence="3" id="KW-1003">Cell membrane</keyword>
<dbReference type="CDD" id="cd17369">
    <property type="entry name" value="MFS_ShiA_like"/>
    <property type="match status" value="1"/>
</dbReference>
<keyword evidence="2" id="KW-0813">Transport</keyword>
<protein>
    <submittedName>
        <fullName evidence="10">MHS family MFS transporter</fullName>
    </submittedName>
</protein>
<feature type="transmembrane region" description="Helical" evidence="8">
    <location>
        <begin position="247"/>
        <end position="268"/>
    </location>
</feature>
<evidence type="ECO:0000313" key="11">
    <source>
        <dbReference type="Proteomes" id="UP001055514"/>
    </source>
</evidence>
<dbReference type="Pfam" id="PF00083">
    <property type="entry name" value="Sugar_tr"/>
    <property type="match status" value="2"/>
</dbReference>
<feature type="transmembrane region" description="Helical" evidence="8">
    <location>
        <begin position="193"/>
        <end position="214"/>
    </location>
</feature>
<dbReference type="PANTHER" id="PTHR43045:SF2">
    <property type="entry name" value="INNER MEMBRANE METABOLITE TRANSPORT PROTEIN YHJE"/>
    <property type="match status" value="1"/>
</dbReference>
<evidence type="ECO:0000256" key="7">
    <source>
        <dbReference type="ARBA" id="ARBA00023136"/>
    </source>
</evidence>
<evidence type="ECO:0000256" key="3">
    <source>
        <dbReference type="ARBA" id="ARBA00022475"/>
    </source>
</evidence>
<feature type="transmembrane region" description="Helical" evidence="8">
    <location>
        <begin position="374"/>
        <end position="394"/>
    </location>
</feature>
<evidence type="ECO:0000256" key="1">
    <source>
        <dbReference type="ARBA" id="ARBA00004429"/>
    </source>
</evidence>
<reference evidence="10" key="1">
    <citation type="submission" date="2022-04" db="EMBL/GenBank/DDBJ databases">
        <title>Emergence of ST220 Acinetobacter pittii strain in bloodstream infection, which co-producing chromosomal NDM-1 and OXA-820 carbapenemases.</title>
        <authorList>
            <person name="Tian C."/>
            <person name="Xing M."/>
            <person name="Fu L."/>
            <person name="Xia D."/>
        </authorList>
    </citation>
    <scope>NUCLEOTIDE SEQUENCE</scope>
    <source>
        <strain evidence="10">TCM</strain>
    </source>
</reference>
<dbReference type="InterPro" id="IPR020846">
    <property type="entry name" value="MFS_dom"/>
</dbReference>
<dbReference type="PANTHER" id="PTHR43045">
    <property type="entry name" value="SHIKIMATE TRANSPORTER"/>
    <property type="match status" value="1"/>
</dbReference>
<evidence type="ECO:0000256" key="6">
    <source>
        <dbReference type="ARBA" id="ARBA00022989"/>
    </source>
</evidence>
<comment type="subcellular location">
    <subcellularLocation>
        <location evidence="1">Cell inner membrane</location>
        <topology evidence="1">Multi-pass membrane protein</topology>
    </subcellularLocation>
</comment>
<dbReference type="GO" id="GO:0022857">
    <property type="term" value="F:transmembrane transporter activity"/>
    <property type="evidence" value="ECO:0007669"/>
    <property type="project" value="InterPro"/>
</dbReference>
<evidence type="ECO:0000256" key="8">
    <source>
        <dbReference type="SAM" id="Phobius"/>
    </source>
</evidence>
<dbReference type="InterPro" id="IPR005828">
    <property type="entry name" value="MFS_sugar_transport-like"/>
</dbReference>
<feature type="transmembrane region" description="Helical" evidence="8">
    <location>
        <begin position="288"/>
        <end position="305"/>
    </location>
</feature>
<keyword evidence="5 8" id="KW-0812">Transmembrane</keyword>
<dbReference type="SUPFAM" id="SSF103473">
    <property type="entry name" value="MFS general substrate transporter"/>
    <property type="match status" value="1"/>
</dbReference>
<dbReference type="NCBIfam" id="TIGR00883">
    <property type="entry name" value="2A0106"/>
    <property type="match status" value="1"/>
</dbReference>
<dbReference type="InterPro" id="IPR036259">
    <property type="entry name" value="MFS_trans_sf"/>
</dbReference>
<feature type="transmembrane region" description="Helical" evidence="8">
    <location>
        <begin position="93"/>
        <end position="111"/>
    </location>
</feature>
<dbReference type="InterPro" id="IPR004736">
    <property type="entry name" value="MHS_symport"/>
</dbReference>
<dbReference type="Proteomes" id="UP001055514">
    <property type="component" value="Chromosome"/>
</dbReference>
<dbReference type="InterPro" id="IPR005829">
    <property type="entry name" value="Sugar_transporter_CS"/>
</dbReference>
<dbReference type="PROSITE" id="PS50850">
    <property type="entry name" value="MFS"/>
    <property type="match status" value="1"/>
</dbReference>
<evidence type="ECO:0000256" key="4">
    <source>
        <dbReference type="ARBA" id="ARBA00022519"/>
    </source>
</evidence>
<dbReference type="FunFam" id="1.20.1250.20:FF:000001">
    <property type="entry name" value="Dicarboxylate MFS transporter"/>
    <property type="match status" value="1"/>
</dbReference>
<feature type="transmembrane region" description="Helical" evidence="8">
    <location>
        <begin position="58"/>
        <end position="81"/>
    </location>
</feature>
<organism evidence="10 11">
    <name type="scientific">Acinetobacter pittii</name>
    <name type="common">Acinetobacter genomosp. 3</name>
    <dbReference type="NCBI Taxonomy" id="48296"/>
    <lineage>
        <taxon>Bacteria</taxon>
        <taxon>Pseudomonadati</taxon>
        <taxon>Pseudomonadota</taxon>
        <taxon>Gammaproteobacteria</taxon>
        <taxon>Moraxellales</taxon>
        <taxon>Moraxellaceae</taxon>
        <taxon>Acinetobacter</taxon>
        <taxon>Acinetobacter calcoaceticus/baumannii complex</taxon>
    </lineage>
</organism>
<proteinExistence type="predicted"/>
<feature type="domain" description="Major facilitator superfamily (MFS) profile" evidence="9">
    <location>
        <begin position="20"/>
        <end position="429"/>
    </location>
</feature>
<feature type="transmembrane region" description="Helical" evidence="8">
    <location>
        <begin position="406"/>
        <end position="424"/>
    </location>
</feature>
<evidence type="ECO:0000256" key="5">
    <source>
        <dbReference type="ARBA" id="ARBA00022692"/>
    </source>
</evidence>
<dbReference type="AlphaFoldDB" id="A0AAE9S9H7"/>
<evidence type="ECO:0000313" key="10">
    <source>
        <dbReference type="EMBL" id="USU95289.1"/>
    </source>
</evidence>
<dbReference type="GO" id="GO:0005886">
    <property type="term" value="C:plasma membrane"/>
    <property type="evidence" value="ECO:0007669"/>
    <property type="project" value="UniProtKB-SubCell"/>
</dbReference>
<evidence type="ECO:0000256" key="2">
    <source>
        <dbReference type="ARBA" id="ARBA00022448"/>
    </source>
</evidence>
<name>A0AAE9S9H7_ACIPI</name>
<accession>A0AAE9S9H7</accession>
<keyword evidence="4" id="KW-0997">Cell inner membrane</keyword>